<name>A0A9Q1Q6N9_9CARY</name>
<reference evidence="2" key="1">
    <citation type="submission" date="2022-04" db="EMBL/GenBank/DDBJ databases">
        <title>Carnegiea gigantea Genome sequencing and assembly v2.</title>
        <authorList>
            <person name="Copetti D."/>
            <person name="Sanderson M.J."/>
            <person name="Burquez A."/>
            <person name="Wojciechowski M.F."/>
        </authorList>
    </citation>
    <scope>NUCLEOTIDE SEQUENCE</scope>
    <source>
        <strain evidence="2">SGP5-SGP5p</strain>
        <tissue evidence="2">Aerial part</tissue>
    </source>
</reference>
<feature type="compositionally biased region" description="Basic and acidic residues" evidence="1">
    <location>
        <begin position="151"/>
        <end position="164"/>
    </location>
</feature>
<feature type="compositionally biased region" description="Acidic residues" evidence="1">
    <location>
        <begin position="127"/>
        <end position="140"/>
    </location>
</feature>
<dbReference type="AlphaFoldDB" id="A0A9Q1Q6N9"/>
<dbReference type="EMBL" id="JAKOGI010000719">
    <property type="protein sequence ID" value="KAJ8431112.1"/>
    <property type="molecule type" value="Genomic_DNA"/>
</dbReference>
<organism evidence="2 3">
    <name type="scientific">Carnegiea gigantea</name>
    <dbReference type="NCBI Taxonomy" id="171969"/>
    <lineage>
        <taxon>Eukaryota</taxon>
        <taxon>Viridiplantae</taxon>
        <taxon>Streptophyta</taxon>
        <taxon>Embryophyta</taxon>
        <taxon>Tracheophyta</taxon>
        <taxon>Spermatophyta</taxon>
        <taxon>Magnoliopsida</taxon>
        <taxon>eudicotyledons</taxon>
        <taxon>Gunneridae</taxon>
        <taxon>Pentapetalae</taxon>
        <taxon>Caryophyllales</taxon>
        <taxon>Cactineae</taxon>
        <taxon>Cactaceae</taxon>
        <taxon>Cactoideae</taxon>
        <taxon>Echinocereeae</taxon>
        <taxon>Carnegiea</taxon>
    </lineage>
</organism>
<accession>A0A9Q1Q6N9</accession>
<gene>
    <name evidence="2" type="ORF">Cgig2_015680</name>
</gene>
<keyword evidence="3" id="KW-1185">Reference proteome</keyword>
<dbReference type="Proteomes" id="UP001153076">
    <property type="component" value="Unassembled WGS sequence"/>
</dbReference>
<evidence type="ECO:0000256" key="1">
    <source>
        <dbReference type="SAM" id="MobiDB-lite"/>
    </source>
</evidence>
<evidence type="ECO:0000313" key="2">
    <source>
        <dbReference type="EMBL" id="KAJ8431112.1"/>
    </source>
</evidence>
<sequence>MAGIYLVGFENWAPIVDGPVAIDHRWSKSRVLGRWLNMLPTILSAIATGLLFPPSPLPKDFQALSPSYELVVAEEVAQRFELPELPPVIFYRMLLNEAERLGVLYGQMLREESLRSRQEEEGLGAEREEEGLEAEREEESSATKGAASPLDDDKPERATHLPRPHPDDYQDLCLHFLLPEAERVVLDFELPEMVQATFYAILLNDAIELCVVRNFIADDLKSTLVGLRWTCFETWLIVPPATCGKRNFVAARYAHDSSIPEMVQAIFYAMVVDDVAELGLSRRLTMDCVMWAMRKLG</sequence>
<feature type="region of interest" description="Disordered" evidence="1">
    <location>
        <begin position="115"/>
        <end position="164"/>
    </location>
</feature>
<evidence type="ECO:0000313" key="3">
    <source>
        <dbReference type="Proteomes" id="UP001153076"/>
    </source>
</evidence>
<proteinExistence type="predicted"/>
<protein>
    <submittedName>
        <fullName evidence="2">Uncharacterized protein</fullName>
    </submittedName>
</protein>
<feature type="compositionally biased region" description="Basic and acidic residues" evidence="1">
    <location>
        <begin position="115"/>
        <end position="126"/>
    </location>
</feature>
<comment type="caution">
    <text evidence="2">The sequence shown here is derived from an EMBL/GenBank/DDBJ whole genome shotgun (WGS) entry which is preliminary data.</text>
</comment>